<dbReference type="GeneID" id="68112393"/>
<dbReference type="InterPro" id="IPR005654">
    <property type="entry name" value="ATPase_AFG1-like"/>
</dbReference>
<dbReference type="GO" id="GO:0005739">
    <property type="term" value="C:mitochondrion"/>
    <property type="evidence" value="ECO:0007669"/>
    <property type="project" value="TreeGrafter"/>
</dbReference>
<evidence type="ECO:0000256" key="4">
    <source>
        <dbReference type="SAM" id="SignalP"/>
    </source>
</evidence>
<dbReference type="Gene3D" id="3.40.50.300">
    <property type="entry name" value="P-loop containing nucleotide triphosphate hydrolases"/>
    <property type="match status" value="1"/>
</dbReference>
<dbReference type="RefSeq" id="XP_044560561.1">
    <property type="nucleotide sequence ID" value="XM_044708671.1"/>
</dbReference>
<dbReference type="AlphaFoldDB" id="A0A6A5BNV9"/>
<keyword evidence="3" id="KW-0067">ATP-binding</keyword>
<dbReference type="PANTHER" id="PTHR12169">
    <property type="entry name" value="ATPASE N2B"/>
    <property type="match status" value="1"/>
</dbReference>
<evidence type="ECO:0008006" key="7">
    <source>
        <dbReference type="Google" id="ProtNLM"/>
    </source>
</evidence>
<dbReference type="PROSITE" id="PS51257">
    <property type="entry name" value="PROKAR_LIPOPROTEIN"/>
    <property type="match status" value="1"/>
</dbReference>
<feature type="chain" id="PRO_5025611061" description="AAA+ ATPase domain-containing protein" evidence="4">
    <location>
        <begin position="25"/>
        <end position="542"/>
    </location>
</feature>
<dbReference type="Proteomes" id="UP000444721">
    <property type="component" value="Unassembled WGS sequence"/>
</dbReference>
<protein>
    <recommendedName>
        <fullName evidence="7">AAA+ ATPase domain-containing protein</fullName>
    </recommendedName>
</protein>
<evidence type="ECO:0000313" key="6">
    <source>
        <dbReference type="Proteomes" id="UP000444721"/>
    </source>
</evidence>
<dbReference type="Pfam" id="PF03969">
    <property type="entry name" value="AFG1_ATPase"/>
    <property type="match status" value="1"/>
</dbReference>
<dbReference type="NCBIfam" id="NF040713">
    <property type="entry name" value="ZapE"/>
    <property type="match status" value="1"/>
</dbReference>
<organism evidence="5 6">
    <name type="scientific">Naegleria fowleri</name>
    <name type="common">Brain eating amoeba</name>
    <dbReference type="NCBI Taxonomy" id="5763"/>
    <lineage>
        <taxon>Eukaryota</taxon>
        <taxon>Discoba</taxon>
        <taxon>Heterolobosea</taxon>
        <taxon>Tetramitia</taxon>
        <taxon>Eutetramitia</taxon>
        <taxon>Vahlkampfiidae</taxon>
        <taxon>Naegleria</taxon>
    </lineage>
</organism>
<evidence type="ECO:0000256" key="2">
    <source>
        <dbReference type="ARBA" id="ARBA00022741"/>
    </source>
</evidence>
<gene>
    <name evidence="5" type="ORF">FDP41_005175</name>
</gene>
<dbReference type="OMA" id="FALERCK"/>
<dbReference type="VEuPathDB" id="AmoebaDB:FDP41_005175"/>
<dbReference type="EMBL" id="VFQX01000043">
    <property type="protein sequence ID" value="KAF0975848.1"/>
    <property type="molecule type" value="Genomic_DNA"/>
</dbReference>
<dbReference type="VEuPathDB" id="AmoebaDB:NfTy_052190"/>
<dbReference type="GO" id="GO:0016887">
    <property type="term" value="F:ATP hydrolysis activity"/>
    <property type="evidence" value="ECO:0007669"/>
    <property type="project" value="InterPro"/>
</dbReference>
<keyword evidence="6" id="KW-1185">Reference proteome</keyword>
<dbReference type="SUPFAM" id="SSF52540">
    <property type="entry name" value="P-loop containing nucleoside triphosphate hydrolases"/>
    <property type="match status" value="1"/>
</dbReference>
<dbReference type="InterPro" id="IPR027417">
    <property type="entry name" value="P-loop_NTPase"/>
</dbReference>
<evidence type="ECO:0000256" key="1">
    <source>
        <dbReference type="ARBA" id="ARBA00010322"/>
    </source>
</evidence>
<reference evidence="5 6" key="1">
    <citation type="journal article" date="2019" name="Sci. Rep.">
        <title>Nanopore sequencing improves the draft genome of the human pathogenic amoeba Naegleria fowleri.</title>
        <authorList>
            <person name="Liechti N."/>
            <person name="Schurch N."/>
            <person name="Bruggmann R."/>
            <person name="Wittwer M."/>
        </authorList>
    </citation>
    <scope>NUCLEOTIDE SEQUENCE [LARGE SCALE GENOMIC DNA]</scope>
    <source>
        <strain evidence="5 6">ATCC 30894</strain>
    </source>
</reference>
<dbReference type="VEuPathDB" id="AmoebaDB:NF0104580"/>
<keyword evidence="2" id="KW-0547">Nucleotide-binding</keyword>
<feature type="signal peptide" evidence="4">
    <location>
        <begin position="1"/>
        <end position="24"/>
    </location>
</feature>
<evidence type="ECO:0000313" key="5">
    <source>
        <dbReference type="EMBL" id="KAF0975848.1"/>
    </source>
</evidence>
<name>A0A6A5BNV9_NAEFO</name>
<sequence length="542" mass="62528">MRRFPSSSSVRLLSLQGLLQSCSATTQNGGLVAFGFRNFAPTTRSNNSRGKTYLLNYSNNSKRNEWKDLTSSISEFDDFKCFSTMVNKTMTISKHAEDISVSGKTPMEVYKEMVRNGTVSEDPRQIELLKKLTHLYEKLLNYDIKQTRAIIHSYIGTSSSSKSSSSMNAPSTTSSKNIAFDYKAISKEIKPHPPGLPKSLYIYGDVGCGKTFLMDMFFKCVPLQKKLRVHFNSFMIDFHTRMHQLNRKNKDGNANMEKLMDEISENYHLICFDEFQVTDIADAMILKRLFEGLLNRGVVVVKTSNRMPDNLYENGINREAFLPFIDVVKMKYDIFDMEAVCDYRLSSGNKQTNVYYTPHNKETEKFLEDLFKKLTYPHDAEPRPIMVMNRVLVIPRAARGVAFCTFDFLCKQPKSAVDYIGICKEFHTLIVSGIPVFNKDNRDALRRFITLVDELYQHRVKLICSAEKPVDQLLDFDNTNDEIRNRGVEEAYNFNKSHTENYDEVFAFPRTISRLMEMRNKEYLMSHHVSIPSDKNIHEIVK</sequence>
<proteinExistence type="inferred from homology"/>
<keyword evidence="4" id="KW-0732">Signal</keyword>
<dbReference type="PANTHER" id="PTHR12169:SF6">
    <property type="entry name" value="AFG1-LIKE ATPASE"/>
    <property type="match status" value="1"/>
</dbReference>
<comment type="similarity">
    <text evidence="1">Belongs to the AFG1 ATPase family.</text>
</comment>
<comment type="caution">
    <text evidence="5">The sequence shown here is derived from an EMBL/GenBank/DDBJ whole genome shotgun (WGS) entry which is preliminary data.</text>
</comment>
<dbReference type="GO" id="GO:0005524">
    <property type="term" value="F:ATP binding"/>
    <property type="evidence" value="ECO:0007669"/>
    <property type="project" value="UniProtKB-KW"/>
</dbReference>
<accession>A0A6A5BNV9</accession>
<dbReference type="OrthoDB" id="548867at2759"/>
<evidence type="ECO:0000256" key="3">
    <source>
        <dbReference type="ARBA" id="ARBA00022840"/>
    </source>
</evidence>